<dbReference type="RefSeq" id="WP_034390963.1">
    <property type="nucleotide sequence ID" value="NZ_CAGKLB010000046.1"/>
</dbReference>
<gene>
    <name evidence="1" type="ORF">I6G66_13185</name>
</gene>
<proteinExistence type="predicted"/>
<organism evidence="1 2">
    <name type="scientific">Delftia acidovorans</name>
    <name type="common">Pseudomonas acidovorans</name>
    <name type="synonym">Comamonas acidovorans</name>
    <dbReference type="NCBI Taxonomy" id="80866"/>
    <lineage>
        <taxon>Bacteria</taxon>
        <taxon>Pseudomonadati</taxon>
        <taxon>Pseudomonadota</taxon>
        <taxon>Betaproteobacteria</taxon>
        <taxon>Burkholderiales</taxon>
        <taxon>Comamonadaceae</taxon>
        <taxon>Delftia</taxon>
    </lineage>
</organism>
<evidence type="ECO:0000313" key="2">
    <source>
        <dbReference type="Proteomes" id="UP000594778"/>
    </source>
</evidence>
<sequence>MNNKLRAAAVIAAAFLAVAFLVPAPKSVPLTERYPGPWRTDFSRDIAIALGKNQAIGCVQFQYRESRLDPGEYLVYCNDRGMWRSYLVWIPSQKITGPHMIDASIPP</sequence>
<evidence type="ECO:0000313" key="1">
    <source>
        <dbReference type="EMBL" id="QPS10879.1"/>
    </source>
</evidence>
<dbReference type="EMBL" id="CP065668">
    <property type="protein sequence ID" value="QPS10879.1"/>
    <property type="molecule type" value="Genomic_DNA"/>
</dbReference>
<reference evidence="1 2" key="1">
    <citation type="submission" date="2020-12" db="EMBL/GenBank/DDBJ databases">
        <title>FDA dAtabase for Regulatory Grade micrObial Sequences (FDA-ARGOS): Supporting development and validation of Infectious Disease Dx tests.</title>
        <authorList>
            <person name="Sproer C."/>
            <person name="Gronow S."/>
            <person name="Severitt S."/>
            <person name="Schroder I."/>
            <person name="Tallon L."/>
            <person name="Sadzewicz L."/>
            <person name="Zhao X."/>
            <person name="Boylan J."/>
            <person name="Ott S."/>
            <person name="Bowen H."/>
            <person name="Vavikolanu K."/>
            <person name="Mehta A."/>
            <person name="Aluvathingal J."/>
            <person name="Nadendla S."/>
            <person name="Lowell S."/>
            <person name="Myers T."/>
            <person name="Yan Y."/>
            <person name="Sichtig H."/>
        </authorList>
    </citation>
    <scope>NUCLEOTIDE SEQUENCE [LARGE SCALE GENOMIC DNA]</scope>
    <source>
        <strain evidence="1 2">FDAARGOS_909</strain>
    </source>
</reference>
<protein>
    <submittedName>
        <fullName evidence="1">Uncharacterized protein</fullName>
    </submittedName>
</protein>
<name>A0A291J9S7_DELAC</name>
<dbReference type="Proteomes" id="UP000594778">
    <property type="component" value="Chromosome"/>
</dbReference>
<accession>A0A291J9S7</accession>
<dbReference type="AlphaFoldDB" id="A0A291J9S7"/>